<organism evidence="1 2">
    <name type="scientific">Ditylenchus dipsaci</name>
    <dbReference type="NCBI Taxonomy" id="166011"/>
    <lineage>
        <taxon>Eukaryota</taxon>
        <taxon>Metazoa</taxon>
        <taxon>Ecdysozoa</taxon>
        <taxon>Nematoda</taxon>
        <taxon>Chromadorea</taxon>
        <taxon>Rhabditida</taxon>
        <taxon>Tylenchina</taxon>
        <taxon>Tylenchomorpha</taxon>
        <taxon>Sphaerularioidea</taxon>
        <taxon>Anguinidae</taxon>
        <taxon>Anguininae</taxon>
        <taxon>Ditylenchus</taxon>
    </lineage>
</organism>
<evidence type="ECO:0000313" key="1">
    <source>
        <dbReference type="Proteomes" id="UP000887574"/>
    </source>
</evidence>
<dbReference type="Proteomes" id="UP000887574">
    <property type="component" value="Unplaced"/>
</dbReference>
<name>A0A915DX75_9BILA</name>
<keyword evidence="1" id="KW-1185">Reference proteome</keyword>
<reference evidence="2" key="1">
    <citation type="submission" date="2022-11" db="UniProtKB">
        <authorList>
            <consortium name="WormBaseParasite"/>
        </authorList>
    </citation>
    <scope>IDENTIFICATION</scope>
</reference>
<proteinExistence type="predicted"/>
<dbReference type="AlphaFoldDB" id="A0A915DX75"/>
<accession>A0A915DX75</accession>
<dbReference type="WBParaSite" id="jg23689">
    <property type="protein sequence ID" value="jg23689"/>
    <property type="gene ID" value="jg23689"/>
</dbReference>
<sequence>MFPSALVFILVRRFIRLGSPLSSLLCLFAALFGCSLSPIFAGFSTTASMASTNGQRLSLAGYGQDMDEEELLLLSNHALSRNIQSEPESRLEFNPSLAIIFRSSMVFIDEMERSIFIRNPTMSTQAVKIQFPTAYVDSFRVDMASLYLASKEEKRVKVVLPPGVAMSGDIFVLVLNKSVSNPKEKPARESVYSTNAEGVKKIPILIVNKD</sequence>
<evidence type="ECO:0000313" key="2">
    <source>
        <dbReference type="WBParaSite" id="jg23689"/>
    </source>
</evidence>
<protein>
    <submittedName>
        <fullName evidence="2">Lipoprotein</fullName>
    </submittedName>
</protein>